<dbReference type="Proteomes" id="UP001519460">
    <property type="component" value="Unassembled WGS sequence"/>
</dbReference>
<comment type="caution">
    <text evidence="2">The sequence shown here is derived from an EMBL/GenBank/DDBJ whole genome shotgun (WGS) entry which is preliminary data.</text>
</comment>
<sequence>MSKVGPRAVTLPTSRVVSRQSRPEARPCPCRVDAAGDTLKCIVYYFATCPVQSVYVFKSEREEREAARFSSDLPVQTEWGPTGPLKPSSEGLFKMYSSCRKMDEEQDTKMGMAIMKIYETVSHMMTCECPQGVVMMME</sequence>
<proteinExistence type="predicted"/>
<dbReference type="EMBL" id="JACVVK020000338">
    <property type="protein sequence ID" value="KAK7477940.1"/>
    <property type="molecule type" value="Genomic_DNA"/>
</dbReference>
<name>A0ABD0JTI0_9CAEN</name>
<protein>
    <submittedName>
        <fullName evidence="2">Uncharacterized protein</fullName>
    </submittedName>
</protein>
<evidence type="ECO:0000313" key="3">
    <source>
        <dbReference type="EMBL" id="KAK7494155.1"/>
    </source>
</evidence>
<feature type="compositionally biased region" description="Polar residues" evidence="1">
    <location>
        <begin position="11"/>
        <end position="20"/>
    </location>
</feature>
<dbReference type="AlphaFoldDB" id="A0ABD0JTI0"/>
<evidence type="ECO:0000313" key="4">
    <source>
        <dbReference type="Proteomes" id="UP001519460"/>
    </source>
</evidence>
<reference evidence="2" key="3">
    <citation type="submission" date="2023-01" db="EMBL/GenBank/DDBJ databases">
        <authorList>
            <person name="Patra A."/>
        </authorList>
    </citation>
    <scope>NUCLEOTIDE SEQUENCE</scope>
    <source>
        <strain evidence="2">Wonlab-2016</strain>
        <tissue evidence="2">Foot muscle</tissue>
    </source>
</reference>
<gene>
    <name evidence="3" type="ORF">BaRGS_00014628</name>
    <name evidence="2" type="ORF">BaRGS_00030849</name>
</gene>
<dbReference type="EMBL" id="JACVVK020000086">
    <property type="protein sequence ID" value="KAK7494155.1"/>
    <property type="molecule type" value="Genomic_DNA"/>
</dbReference>
<accession>A0ABD0JTI0</accession>
<reference evidence="2" key="1">
    <citation type="submission" date="2020-09" db="EMBL/GenBank/DDBJ databases">
        <authorList>
            <person name="Won Y."/>
        </authorList>
    </citation>
    <scope>NUCLEOTIDE SEQUENCE</scope>
    <source>
        <strain evidence="2">Wonlab-2016</strain>
        <tissue evidence="2">Foot muscle</tissue>
    </source>
</reference>
<feature type="region of interest" description="Disordered" evidence="1">
    <location>
        <begin position="1"/>
        <end position="22"/>
    </location>
</feature>
<organism evidence="2 4">
    <name type="scientific">Batillaria attramentaria</name>
    <dbReference type="NCBI Taxonomy" id="370345"/>
    <lineage>
        <taxon>Eukaryota</taxon>
        <taxon>Metazoa</taxon>
        <taxon>Spiralia</taxon>
        <taxon>Lophotrochozoa</taxon>
        <taxon>Mollusca</taxon>
        <taxon>Gastropoda</taxon>
        <taxon>Caenogastropoda</taxon>
        <taxon>Sorbeoconcha</taxon>
        <taxon>Cerithioidea</taxon>
        <taxon>Batillariidae</taxon>
        <taxon>Batillaria</taxon>
    </lineage>
</organism>
<evidence type="ECO:0000313" key="2">
    <source>
        <dbReference type="EMBL" id="KAK7477940.1"/>
    </source>
</evidence>
<reference evidence="2 4" key="2">
    <citation type="journal article" date="2023" name="Sci. Data">
        <title>Genome assembly of the Korean intertidal mud-creeper Batillaria attramentaria.</title>
        <authorList>
            <person name="Patra A.K."/>
            <person name="Ho P.T."/>
            <person name="Jun S."/>
            <person name="Lee S.J."/>
            <person name="Kim Y."/>
            <person name="Won Y.J."/>
        </authorList>
    </citation>
    <scope>NUCLEOTIDE SEQUENCE [LARGE SCALE GENOMIC DNA]</scope>
    <source>
        <strain evidence="2">Wonlab-2016</strain>
    </source>
</reference>
<keyword evidence="4" id="KW-1185">Reference proteome</keyword>
<evidence type="ECO:0000256" key="1">
    <source>
        <dbReference type="SAM" id="MobiDB-lite"/>
    </source>
</evidence>